<evidence type="ECO:0000313" key="10">
    <source>
        <dbReference type="Proteomes" id="UP000605144"/>
    </source>
</evidence>
<dbReference type="InterPro" id="IPR003959">
    <property type="entry name" value="ATPase_AAA_core"/>
</dbReference>
<dbReference type="EMBL" id="DQSV01000093">
    <property type="protein sequence ID" value="HIP17615.1"/>
    <property type="molecule type" value="Genomic_DNA"/>
</dbReference>
<dbReference type="GO" id="GO:0003689">
    <property type="term" value="F:DNA clamp loader activity"/>
    <property type="evidence" value="ECO:0007669"/>
    <property type="project" value="UniProtKB-UniRule"/>
</dbReference>
<dbReference type="CDD" id="cd18140">
    <property type="entry name" value="HLD_clamp_RFC"/>
    <property type="match status" value="1"/>
</dbReference>
<protein>
    <recommendedName>
        <fullName evidence="2 7">Replication factor C large subunit</fullName>
        <shortName evidence="7">RFC large subunit</shortName>
    </recommendedName>
    <alternativeName>
        <fullName evidence="6 7">Clamp loader large subunit</fullName>
    </alternativeName>
</protein>
<proteinExistence type="inferred from homology"/>
<dbReference type="InterPro" id="IPR023935">
    <property type="entry name" value="Rep_factor-C_lsu"/>
</dbReference>
<evidence type="ECO:0000256" key="4">
    <source>
        <dbReference type="ARBA" id="ARBA00022741"/>
    </source>
</evidence>
<evidence type="ECO:0000256" key="5">
    <source>
        <dbReference type="ARBA" id="ARBA00022840"/>
    </source>
</evidence>
<evidence type="ECO:0000256" key="7">
    <source>
        <dbReference type="HAMAP-Rule" id="MF_01508"/>
    </source>
</evidence>
<evidence type="ECO:0000313" key="9">
    <source>
        <dbReference type="EMBL" id="HIP17615.1"/>
    </source>
</evidence>
<accession>A0A832YT17</accession>
<name>A0A832YT17_9EURY</name>
<dbReference type="PANTHER" id="PTHR23389">
    <property type="entry name" value="CHROMOSOME TRANSMISSION FIDELITY FACTOR 18"/>
    <property type="match status" value="1"/>
</dbReference>
<dbReference type="InterPro" id="IPR027417">
    <property type="entry name" value="P-loop_NTPase"/>
</dbReference>
<comment type="similarity">
    <text evidence="1 7">Belongs to the activator 1 small subunits family. RfcL subfamily.</text>
</comment>
<feature type="binding site" evidence="7">
    <location>
        <begin position="46"/>
        <end position="53"/>
    </location>
    <ligand>
        <name>ATP</name>
        <dbReference type="ChEBI" id="CHEBI:30616"/>
    </ligand>
</feature>
<comment type="caution">
    <text evidence="9">The sequence shown here is derived from an EMBL/GenBank/DDBJ whole genome shotgun (WGS) entry which is preliminary data.</text>
</comment>
<evidence type="ECO:0000256" key="2">
    <source>
        <dbReference type="ARBA" id="ARBA00014793"/>
    </source>
</evidence>
<reference evidence="9" key="1">
    <citation type="journal article" date="2020" name="ISME J.">
        <title>Gammaproteobacteria mediating utilization of methyl-, sulfur- and petroleum organic compounds in deep ocean hydrothermal plumes.</title>
        <authorList>
            <person name="Zhou Z."/>
            <person name="Liu Y."/>
            <person name="Pan J."/>
            <person name="Cron B.R."/>
            <person name="Toner B.M."/>
            <person name="Anantharaman K."/>
            <person name="Breier J.A."/>
            <person name="Dick G.J."/>
            <person name="Li M."/>
        </authorList>
    </citation>
    <scope>NUCLEOTIDE SEQUENCE</scope>
    <source>
        <strain evidence="9">SZUA-1385</strain>
    </source>
</reference>
<comment type="subunit">
    <text evidence="7">Heteromultimer composed of small subunits (RfcS) and large subunits (RfcL).</text>
</comment>
<evidence type="ECO:0000256" key="3">
    <source>
        <dbReference type="ARBA" id="ARBA00022705"/>
    </source>
</evidence>
<dbReference type="NCBIfam" id="NF003230">
    <property type="entry name" value="PRK04195.1-6"/>
    <property type="match status" value="1"/>
</dbReference>
<dbReference type="PANTHER" id="PTHR23389:SF6">
    <property type="entry name" value="REPLICATION FACTOR C SUBUNIT 1"/>
    <property type="match status" value="1"/>
</dbReference>
<feature type="domain" description="AAA+ ATPase" evidence="8">
    <location>
        <begin position="38"/>
        <end position="160"/>
    </location>
</feature>
<dbReference type="Pfam" id="PF21960">
    <property type="entry name" value="RCF1-5-like_lid"/>
    <property type="match status" value="1"/>
</dbReference>
<dbReference type="AlphaFoldDB" id="A0A832YT17"/>
<dbReference type="NCBIfam" id="NF003229">
    <property type="entry name" value="PRK04195.1-5"/>
    <property type="match status" value="1"/>
</dbReference>
<gene>
    <name evidence="7" type="primary">rfcL</name>
    <name evidence="9" type="ORF">EYG76_04905</name>
</gene>
<dbReference type="InterPro" id="IPR003593">
    <property type="entry name" value="AAA+_ATPase"/>
</dbReference>
<dbReference type="Proteomes" id="UP000605144">
    <property type="component" value="Unassembled WGS sequence"/>
</dbReference>
<keyword evidence="4 7" id="KW-0547">Nucleotide-binding</keyword>
<dbReference type="SMART" id="SM00382">
    <property type="entry name" value="AAA"/>
    <property type="match status" value="1"/>
</dbReference>
<dbReference type="SUPFAM" id="SSF52540">
    <property type="entry name" value="P-loop containing nucleoside triphosphate hydrolases"/>
    <property type="match status" value="1"/>
</dbReference>
<dbReference type="GO" id="GO:0016887">
    <property type="term" value="F:ATP hydrolysis activity"/>
    <property type="evidence" value="ECO:0007669"/>
    <property type="project" value="InterPro"/>
</dbReference>
<dbReference type="Gene3D" id="1.10.8.60">
    <property type="match status" value="1"/>
</dbReference>
<dbReference type="CDD" id="cd00009">
    <property type="entry name" value="AAA"/>
    <property type="match status" value="1"/>
</dbReference>
<dbReference type="Pfam" id="PF00004">
    <property type="entry name" value="AAA"/>
    <property type="match status" value="1"/>
</dbReference>
<keyword evidence="5 7" id="KW-0067">ATP-binding</keyword>
<evidence type="ECO:0000256" key="6">
    <source>
        <dbReference type="ARBA" id="ARBA00032141"/>
    </source>
</evidence>
<dbReference type="GO" id="GO:0006260">
    <property type="term" value="P:DNA replication"/>
    <property type="evidence" value="ECO:0007669"/>
    <property type="project" value="UniProtKB-UniRule"/>
</dbReference>
<dbReference type="GO" id="GO:0005524">
    <property type="term" value="F:ATP binding"/>
    <property type="evidence" value="ECO:0007669"/>
    <property type="project" value="UniProtKB-UniRule"/>
</dbReference>
<evidence type="ECO:0000256" key="1">
    <source>
        <dbReference type="ARBA" id="ARBA00006878"/>
    </source>
</evidence>
<dbReference type="InterPro" id="IPR047854">
    <property type="entry name" value="RFC_lid"/>
</dbReference>
<sequence length="516" mass="58605">MMSWVEKHRPKSMEEVVGNNKVKEELKKWIEDYIEGKTTKPVLLVGPPGCGKTTLATALGRDYNFEVIELNASDKRNSDIIKQVVGNASISKSLSGRRTLIILDEVDGISGNYDKGGLREILRIIRIAKNPLILTANDIYKPSLRPLRQACKVIKIGAVHTNSIVPLLRRILLKEGLEVDDKILKTIAKHAGGDVRAAINDLESLALGGDLNREGAKDLHDRDVEKNIFDAIRIILKTTHYDIALSTTYDLKEDIQTIEEWIAENIPREYKKNEDIALAYDYLSKADVFLGRVHKRQNYGLWKYASALMTAGVALAKREKYRGFSSYSRPTVFTKLSKEQGSKALLKKILSKIKSKSHVSTKRAREDLIYLRIICKYNQSVAAEIAEFYKFTIEELEYLTDKKIAKKIYNIIEENIKCKKTEDRENEKRNMESPLSNGFSIDTVENIGSENLEDIKNINRDSKENGDTVVESNMDKSENILCKKNNKLSNKNYKKNNGKTKDKKSNLKQATLETFL</sequence>
<keyword evidence="3 7" id="KW-0235">DNA replication</keyword>
<evidence type="ECO:0000259" key="8">
    <source>
        <dbReference type="SMART" id="SM00382"/>
    </source>
</evidence>
<organism evidence="9 10">
    <name type="scientific">Methanothermococcus okinawensis</name>
    <dbReference type="NCBI Taxonomy" id="155863"/>
    <lineage>
        <taxon>Archaea</taxon>
        <taxon>Methanobacteriati</taxon>
        <taxon>Methanobacteriota</taxon>
        <taxon>Methanomada group</taxon>
        <taxon>Methanococci</taxon>
        <taxon>Methanococcales</taxon>
        <taxon>Methanococcaceae</taxon>
        <taxon>Methanothermococcus</taxon>
    </lineage>
</organism>
<dbReference type="HAMAP" id="MF_01508">
    <property type="entry name" value="RfcL"/>
    <property type="match status" value="1"/>
</dbReference>
<dbReference type="Gene3D" id="3.40.50.300">
    <property type="entry name" value="P-loop containing nucleotide triphosphate hydrolases"/>
    <property type="match status" value="1"/>
</dbReference>
<comment type="function">
    <text evidence="7">Part of the RFC clamp loader complex which loads the PCNA sliding clamp onto DNA.</text>
</comment>